<evidence type="ECO:0000256" key="5">
    <source>
        <dbReference type="ARBA" id="ARBA00022908"/>
    </source>
</evidence>
<feature type="active site" evidence="9">
    <location>
        <position position="180"/>
    </location>
</feature>
<dbReference type="HAMAP" id="MF_01808">
    <property type="entry name" value="Recomb_XerC_XerD"/>
    <property type="match status" value="1"/>
</dbReference>
<feature type="active site" description="O-(3'-phospho-DNA)-tyrosine intermediate" evidence="9">
    <location>
        <position position="310"/>
    </location>
</feature>
<dbReference type="GO" id="GO:0003677">
    <property type="term" value="F:DNA binding"/>
    <property type="evidence" value="ECO:0007669"/>
    <property type="project" value="UniProtKB-UniRule"/>
</dbReference>
<dbReference type="InterPro" id="IPR050090">
    <property type="entry name" value="Tyrosine_recombinase_XerCD"/>
</dbReference>
<gene>
    <name evidence="9" type="primary">xerC</name>
    <name evidence="10" type="ORF">BJ976_001277</name>
</gene>
<keyword evidence="3 9" id="KW-0132">Cell division</keyword>
<keyword evidence="4 9" id="KW-0159">Chromosome partition</keyword>
<dbReference type="InterPro" id="IPR011010">
    <property type="entry name" value="DNA_brk_join_enz"/>
</dbReference>
<proteinExistence type="inferred from homology"/>
<dbReference type="GO" id="GO:0007059">
    <property type="term" value="P:chromosome segregation"/>
    <property type="evidence" value="ECO:0007669"/>
    <property type="project" value="UniProtKB-UniRule"/>
</dbReference>
<dbReference type="Gene3D" id="1.10.150.130">
    <property type="match status" value="1"/>
</dbReference>
<keyword evidence="2 9" id="KW-0963">Cytoplasm</keyword>
<dbReference type="Gene3D" id="1.10.443.10">
    <property type="entry name" value="Intergrase catalytic core"/>
    <property type="match status" value="1"/>
</dbReference>
<comment type="subunit">
    <text evidence="9">Forms a cyclic heterotetrameric complex composed of two molecules of XerC and two molecules of XerD.</text>
</comment>
<dbReference type="InterPro" id="IPR002104">
    <property type="entry name" value="Integrase_catalytic"/>
</dbReference>
<dbReference type="Pfam" id="PF02899">
    <property type="entry name" value="Phage_int_SAM_1"/>
    <property type="match status" value="1"/>
</dbReference>
<dbReference type="GO" id="GO:0009037">
    <property type="term" value="F:tyrosine-based site-specific recombinase activity"/>
    <property type="evidence" value="ECO:0007669"/>
    <property type="project" value="UniProtKB-UniRule"/>
</dbReference>
<comment type="subcellular location">
    <subcellularLocation>
        <location evidence="1 9">Cytoplasm</location>
    </subcellularLocation>
</comment>
<keyword evidence="5 9" id="KW-0229">DNA integration</keyword>
<keyword evidence="8 9" id="KW-0131">Cell cycle</keyword>
<evidence type="ECO:0000256" key="2">
    <source>
        <dbReference type="ARBA" id="ARBA00022490"/>
    </source>
</evidence>
<feature type="active site" evidence="9">
    <location>
        <position position="278"/>
    </location>
</feature>
<name>A0A4Y8X4J7_9MICC</name>
<feature type="active site" evidence="9">
    <location>
        <position position="275"/>
    </location>
</feature>
<dbReference type="Pfam" id="PF00589">
    <property type="entry name" value="Phage_integrase"/>
    <property type="match status" value="1"/>
</dbReference>
<dbReference type="GO" id="GO:0006313">
    <property type="term" value="P:DNA transposition"/>
    <property type="evidence" value="ECO:0007669"/>
    <property type="project" value="UniProtKB-UniRule"/>
</dbReference>
<keyword evidence="7 9" id="KW-0233">DNA recombination</keyword>
<comment type="function">
    <text evidence="9">Site-specific tyrosine recombinase, which acts by catalyzing the cutting and rejoining of the recombining DNA molecules. The XerC-XerD complex is essential to convert dimers of the bacterial chromosome into monomers to permit their segregation at cell division. It also contributes to the segregational stability of plasmids.</text>
</comment>
<comment type="caution">
    <text evidence="10">The sequence shown here is derived from an EMBL/GenBank/DDBJ whole genome shotgun (WGS) entry which is preliminary data.</text>
</comment>
<evidence type="ECO:0000256" key="3">
    <source>
        <dbReference type="ARBA" id="ARBA00022618"/>
    </source>
</evidence>
<dbReference type="EMBL" id="JACHMC010000001">
    <property type="protein sequence ID" value="MBB4882926.1"/>
    <property type="molecule type" value="Genomic_DNA"/>
</dbReference>
<dbReference type="SUPFAM" id="SSF56349">
    <property type="entry name" value="DNA breaking-rejoining enzymes"/>
    <property type="match status" value="1"/>
</dbReference>
<reference evidence="10 11" key="1">
    <citation type="submission" date="2020-08" db="EMBL/GenBank/DDBJ databases">
        <title>Sequencing the genomes of 1000 actinobacteria strains.</title>
        <authorList>
            <person name="Klenk H.-P."/>
        </authorList>
    </citation>
    <scope>NUCLEOTIDE SEQUENCE [LARGE SCALE GENOMIC DNA]</scope>
    <source>
        <strain evidence="10 11">DSM 19079</strain>
    </source>
</reference>
<dbReference type="RefSeq" id="WP_135028034.1">
    <property type="nucleotide sequence ID" value="NZ_BMLA01000001.1"/>
</dbReference>
<dbReference type="InterPro" id="IPR004107">
    <property type="entry name" value="Integrase_SAM-like_N"/>
</dbReference>
<dbReference type="PANTHER" id="PTHR30349:SF77">
    <property type="entry name" value="TYROSINE RECOMBINASE XERC"/>
    <property type="match status" value="1"/>
</dbReference>
<evidence type="ECO:0000256" key="4">
    <source>
        <dbReference type="ARBA" id="ARBA00022829"/>
    </source>
</evidence>
<dbReference type="PROSITE" id="PS51900">
    <property type="entry name" value="CB"/>
    <property type="match status" value="1"/>
</dbReference>
<evidence type="ECO:0000313" key="10">
    <source>
        <dbReference type="EMBL" id="MBB4882926.1"/>
    </source>
</evidence>
<evidence type="ECO:0000256" key="1">
    <source>
        <dbReference type="ARBA" id="ARBA00004496"/>
    </source>
</evidence>
<evidence type="ECO:0000256" key="9">
    <source>
        <dbReference type="HAMAP-Rule" id="MF_01808"/>
    </source>
</evidence>
<evidence type="ECO:0000313" key="11">
    <source>
        <dbReference type="Proteomes" id="UP000560081"/>
    </source>
</evidence>
<dbReference type="PANTHER" id="PTHR30349">
    <property type="entry name" value="PHAGE INTEGRASE-RELATED"/>
    <property type="match status" value="1"/>
</dbReference>
<comment type="similarity">
    <text evidence="9">Belongs to the 'phage' integrase family. XerC subfamily.</text>
</comment>
<dbReference type="InterPro" id="IPR023009">
    <property type="entry name" value="Tyrosine_recombinase_XerC/XerD"/>
</dbReference>
<dbReference type="AlphaFoldDB" id="A0A4Y8X4J7"/>
<organism evidence="10 11">
    <name type="scientific">Micrococcus flavus</name>
    <dbReference type="NCBI Taxonomy" id="384602"/>
    <lineage>
        <taxon>Bacteria</taxon>
        <taxon>Bacillati</taxon>
        <taxon>Actinomycetota</taxon>
        <taxon>Actinomycetes</taxon>
        <taxon>Micrococcales</taxon>
        <taxon>Micrococcaceae</taxon>
        <taxon>Micrococcus</taxon>
    </lineage>
</organism>
<sequence length="329" mass="35310">MTSASPPRRGAVPPASARDEAWLEAFAEHLRHGLGRSPRTVTAYLTDLRHLAAHAAGAGEDASANAFAEVDTEDLRRWLAAMREEGLARATLARRVAAVRTFLAWLVRQGLRPTDPALRLSAPAPDARLPHVLHRAQADRLIALAEERVHAARAARDRPAAAVAARDVAVLELLYATGARVAEVAALDVDDVDLDRRTALLTGKGDRQRTVPFGAPAAAALDRWLRVARPILAAERSGAALFLGVRGGRVGVRQVRAVVDAGLEALGDTAARGPHALRHTAATHLLDGGADLRTVQEMLGHASLRTTQVYTHVSIDRLREGYRQAHPRA</sequence>
<dbReference type="GO" id="GO:0051301">
    <property type="term" value="P:cell division"/>
    <property type="evidence" value="ECO:0007669"/>
    <property type="project" value="UniProtKB-KW"/>
</dbReference>
<dbReference type="GO" id="GO:0005737">
    <property type="term" value="C:cytoplasm"/>
    <property type="evidence" value="ECO:0007669"/>
    <property type="project" value="UniProtKB-SubCell"/>
</dbReference>
<dbReference type="PROSITE" id="PS51898">
    <property type="entry name" value="TYR_RECOMBINASE"/>
    <property type="match status" value="1"/>
</dbReference>
<evidence type="ECO:0000256" key="6">
    <source>
        <dbReference type="ARBA" id="ARBA00023125"/>
    </source>
</evidence>
<dbReference type="InterPro" id="IPR010998">
    <property type="entry name" value="Integrase_recombinase_N"/>
</dbReference>
<feature type="active site" evidence="9">
    <location>
        <position position="301"/>
    </location>
</feature>
<dbReference type="OrthoDB" id="9801717at2"/>
<dbReference type="InterPro" id="IPR044068">
    <property type="entry name" value="CB"/>
</dbReference>
<evidence type="ECO:0000256" key="7">
    <source>
        <dbReference type="ARBA" id="ARBA00023172"/>
    </source>
</evidence>
<feature type="active site" evidence="9">
    <location>
        <position position="204"/>
    </location>
</feature>
<keyword evidence="11" id="KW-1185">Reference proteome</keyword>
<dbReference type="InterPro" id="IPR013762">
    <property type="entry name" value="Integrase-like_cat_sf"/>
</dbReference>
<keyword evidence="6 9" id="KW-0238">DNA-binding</keyword>
<accession>A0A4Y8X4J7</accession>
<dbReference type="Proteomes" id="UP000560081">
    <property type="component" value="Unassembled WGS sequence"/>
</dbReference>
<protein>
    <recommendedName>
        <fullName evidence="9">Tyrosine recombinase XerC</fullName>
    </recommendedName>
</protein>
<evidence type="ECO:0000256" key="8">
    <source>
        <dbReference type="ARBA" id="ARBA00023306"/>
    </source>
</evidence>